<evidence type="ECO:0000256" key="3">
    <source>
        <dbReference type="ARBA" id="ARBA00022695"/>
    </source>
</evidence>
<dbReference type="Pfam" id="PF00680">
    <property type="entry name" value="RdRP_1"/>
    <property type="match status" value="1"/>
</dbReference>
<dbReference type="GO" id="GO:0016787">
    <property type="term" value="F:hydrolase activity"/>
    <property type="evidence" value="ECO:0007669"/>
    <property type="project" value="UniProtKB-KW"/>
</dbReference>
<dbReference type="InterPro" id="IPR001205">
    <property type="entry name" value="RNA-dir_pol_C"/>
</dbReference>
<keyword evidence="1 8" id="KW-0696">RNA-directed RNA polymerase</keyword>
<dbReference type="GO" id="GO:0006351">
    <property type="term" value="P:DNA-templated transcription"/>
    <property type="evidence" value="ECO:0007669"/>
    <property type="project" value="InterPro"/>
</dbReference>
<evidence type="ECO:0000256" key="5">
    <source>
        <dbReference type="ARBA" id="ARBA00022801"/>
    </source>
</evidence>
<evidence type="ECO:0000256" key="4">
    <source>
        <dbReference type="ARBA" id="ARBA00022741"/>
    </source>
</evidence>
<proteinExistence type="evidence at transcript level"/>
<evidence type="ECO:0000259" key="7">
    <source>
        <dbReference type="Pfam" id="PF00680"/>
    </source>
</evidence>
<organism evidence="8">
    <name type="scientific">Nasonia vitripennis virus</name>
    <dbReference type="NCBI Taxonomy" id="626355"/>
    <lineage>
        <taxon>Viruses</taxon>
        <taxon>Riboviria</taxon>
        <taxon>Orthornavirae</taxon>
        <taxon>Pisuviricota</taxon>
        <taxon>Pisoniviricetes</taxon>
        <taxon>Picornavirales</taxon>
        <taxon>Iflaviridae</taxon>
        <taxon>Iflavirus</taxon>
    </lineage>
</organism>
<dbReference type="GO" id="GO:0003968">
    <property type="term" value="F:RNA-directed RNA polymerase activity"/>
    <property type="evidence" value="ECO:0007669"/>
    <property type="project" value="UniProtKB-KW"/>
</dbReference>
<keyword evidence="4" id="KW-0547">Nucleotide-binding</keyword>
<feature type="domain" description="RNA-directed RNA polymerase C-terminal" evidence="7">
    <location>
        <begin position="12"/>
        <end position="79"/>
    </location>
</feature>
<keyword evidence="6" id="KW-0693">Viral RNA replication</keyword>
<sequence>GPERFKDVETDQYFLTPENVTFLKRYYKNVDGIWYAPLEKASIEAPFTWTRNETWEIDIWRELLRSSLQEACLHGREYFQYFNNQIRTAMSRSHFPEDLRSELAPIVTLDYEDFLFKVGIKYGRNSE</sequence>
<evidence type="ECO:0000256" key="1">
    <source>
        <dbReference type="ARBA" id="ARBA00022484"/>
    </source>
</evidence>
<dbReference type="Gene3D" id="1.20.960.20">
    <property type="match status" value="1"/>
</dbReference>
<evidence type="ECO:0000256" key="6">
    <source>
        <dbReference type="ARBA" id="ARBA00022953"/>
    </source>
</evidence>
<accession>C1K2M7</accession>
<keyword evidence="5" id="KW-0378">Hydrolase</keyword>
<protein>
    <submittedName>
        <fullName evidence="8">RNA-dependent RNA polymerase</fullName>
    </submittedName>
</protein>
<dbReference type="SUPFAM" id="SSF56672">
    <property type="entry name" value="DNA/RNA polymerases"/>
    <property type="match status" value="1"/>
</dbReference>
<keyword evidence="3" id="KW-0548">Nucleotidyltransferase</keyword>
<evidence type="ECO:0000256" key="2">
    <source>
        <dbReference type="ARBA" id="ARBA00022679"/>
    </source>
</evidence>
<feature type="non-terminal residue" evidence="8">
    <location>
        <position position="1"/>
    </location>
</feature>
<dbReference type="EMBL" id="FJ790488">
    <property type="protein sequence ID" value="ACN94445.1"/>
    <property type="molecule type" value="mRNA"/>
</dbReference>
<dbReference type="GO" id="GO:0003723">
    <property type="term" value="F:RNA binding"/>
    <property type="evidence" value="ECO:0007669"/>
    <property type="project" value="InterPro"/>
</dbReference>
<dbReference type="GO" id="GO:0000166">
    <property type="term" value="F:nucleotide binding"/>
    <property type="evidence" value="ECO:0007669"/>
    <property type="project" value="UniProtKB-KW"/>
</dbReference>
<keyword evidence="2" id="KW-0808">Transferase</keyword>
<evidence type="ECO:0000313" key="8">
    <source>
        <dbReference type="EMBL" id="ACN94445.1"/>
    </source>
</evidence>
<dbReference type="InterPro" id="IPR043502">
    <property type="entry name" value="DNA/RNA_pol_sf"/>
</dbReference>
<name>C1K2M7_9VIRU</name>
<reference evidence="8" key="1">
    <citation type="submission" date="2009-02" db="EMBL/GenBank/DDBJ databases">
        <title>Data mining cDNAs reveals 3 new ssRNA viruses in Nasonia (Hymenoptera: Pteromalidae).</title>
        <authorList>
            <person name="Oliveira D.C.S.G."/>
            <person name="Hunter W.M."/>
            <person name="Ng J."/>
            <person name="Desjardins C.A."/>
            <person name="Dang P.M."/>
            <person name="Werren J.H."/>
        </authorList>
    </citation>
    <scope>NUCLEOTIDE SEQUENCE</scope>
    <source>
        <strain evidence="8">3</strain>
    </source>
</reference>